<dbReference type="RefSeq" id="WP_041056145.1">
    <property type="nucleotide sequence ID" value="NZ_JXRR01000011.1"/>
</dbReference>
<keyword evidence="8 10" id="KW-0694">RNA-binding</keyword>
<dbReference type="Proteomes" id="UP000031972">
    <property type="component" value="Unassembled WGS sequence"/>
</dbReference>
<dbReference type="AlphaFoldDB" id="A0A0C2S3W1"/>
<dbReference type="PROSITE" id="PS50936">
    <property type="entry name" value="ENGC_GTPASE"/>
    <property type="match status" value="1"/>
</dbReference>
<reference evidence="13 14" key="1">
    <citation type="submission" date="2015-01" db="EMBL/GenBank/DDBJ databases">
        <title>Jeotgalibacillus campisalis genome sequencing.</title>
        <authorList>
            <person name="Goh K.M."/>
            <person name="Chan K.-G."/>
            <person name="Yaakop A.S."/>
            <person name="Ee R."/>
            <person name="Gan H.M."/>
            <person name="Chan C.S."/>
        </authorList>
    </citation>
    <scope>NUCLEOTIDE SEQUENCE [LARGE SCALE GENOMIC DNA]</scope>
    <source>
        <strain evidence="13 14">SF-57</strain>
    </source>
</reference>
<evidence type="ECO:0000259" key="11">
    <source>
        <dbReference type="PROSITE" id="PS50936"/>
    </source>
</evidence>
<dbReference type="GO" id="GO:0005737">
    <property type="term" value="C:cytoplasm"/>
    <property type="evidence" value="ECO:0007669"/>
    <property type="project" value="UniProtKB-SubCell"/>
</dbReference>
<keyword evidence="14" id="KW-1185">Reference proteome</keyword>
<feature type="domain" description="CP-type G" evidence="12">
    <location>
        <begin position="105"/>
        <end position="265"/>
    </location>
</feature>
<keyword evidence="7 10" id="KW-0862">Zinc</keyword>
<dbReference type="SUPFAM" id="SSF50249">
    <property type="entry name" value="Nucleic acid-binding proteins"/>
    <property type="match status" value="1"/>
</dbReference>
<dbReference type="Gene3D" id="3.40.50.300">
    <property type="entry name" value="P-loop containing nucleotide triphosphate hydrolases"/>
    <property type="match status" value="1"/>
</dbReference>
<keyword evidence="1 10" id="KW-0963">Cytoplasm</keyword>
<organism evidence="13 14">
    <name type="scientific">Jeotgalibacillus campisalis</name>
    <dbReference type="NCBI Taxonomy" id="220754"/>
    <lineage>
        <taxon>Bacteria</taxon>
        <taxon>Bacillati</taxon>
        <taxon>Bacillota</taxon>
        <taxon>Bacilli</taxon>
        <taxon>Bacillales</taxon>
        <taxon>Caryophanaceae</taxon>
        <taxon>Jeotgalibacillus</taxon>
    </lineage>
</organism>
<dbReference type="InterPro" id="IPR004881">
    <property type="entry name" value="Ribosome_biogen_GTPase_RsgA"/>
</dbReference>
<comment type="subcellular location">
    <subcellularLocation>
        <location evidence="10">Cytoplasm</location>
    </subcellularLocation>
</comment>
<dbReference type="EMBL" id="JXRR01000011">
    <property type="protein sequence ID" value="KIL48669.1"/>
    <property type="molecule type" value="Genomic_DNA"/>
</dbReference>
<dbReference type="GO" id="GO:0005525">
    <property type="term" value="F:GTP binding"/>
    <property type="evidence" value="ECO:0007669"/>
    <property type="project" value="UniProtKB-UniRule"/>
</dbReference>
<keyword evidence="9 10" id="KW-0342">GTP-binding</keyword>
<evidence type="ECO:0000256" key="4">
    <source>
        <dbReference type="ARBA" id="ARBA00022730"/>
    </source>
</evidence>
<dbReference type="GO" id="GO:0042274">
    <property type="term" value="P:ribosomal small subunit biogenesis"/>
    <property type="evidence" value="ECO:0007669"/>
    <property type="project" value="UniProtKB-UniRule"/>
</dbReference>
<dbReference type="NCBIfam" id="TIGR00157">
    <property type="entry name" value="ribosome small subunit-dependent GTPase A"/>
    <property type="match status" value="1"/>
</dbReference>
<keyword evidence="5 10" id="KW-0547">Nucleotide-binding</keyword>
<evidence type="ECO:0000256" key="9">
    <source>
        <dbReference type="ARBA" id="ARBA00023134"/>
    </source>
</evidence>
<feature type="binding site" evidence="10">
    <location>
        <position position="295"/>
    </location>
    <ligand>
        <name>Zn(2+)</name>
        <dbReference type="ChEBI" id="CHEBI:29105"/>
    </ligand>
</feature>
<evidence type="ECO:0000313" key="13">
    <source>
        <dbReference type="EMBL" id="KIL48669.1"/>
    </source>
</evidence>
<dbReference type="GO" id="GO:0003924">
    <property type="term" value="F:GTPase activity"/>
    <property type="evidence" value="ECO:0007669"/>
    <property type="project" value="UniProtKB-UniRule"/>
</dbReference>
<feature type="binding site" evidence="10">
    <location>
        <begin position="153"/>
        <end position="156"/>
    </location>
    <ligand>
        <name>GTP</name>
        <dbReference type="ChEBI" id="CHEBI:37565"/>
    </ligand>
</feature>
<comment type="subunit">
    <text evidence="10">Monomer. Associates with 30S ribosomal subunit, binds 16S rRNA.</text>
</comment>
<dbReference type="GO" id="GO:0019843">
    <property type="term" value="F:rRNA binding"/>
    <property type="evidence" value="ECO:0007669"/>
    <property type="project" value="UniProtKB-KW"/>
</dbReference>
<accession>A0A0C2S3W1</accession>
<feature type="binding site" evidence="10">
    <location>
        <position position="288"/>
    </location>
    <ligand>
        <name>Zn(2+)</name>
        <dbReference type="ChEBI" id="CHEBI:29105"/>
    </ligand>
</feature>
<dbReference type="HAMAP" id="MF_01820">
    <property type="entry name" value="GTPase_RsgA"/>
    <property type="match status" value="1"/>
</dbReference>
<dbReference type="PROSITE" id="PS51721">
    <property type="entry name" value="G_CP"/>
    <property type="match status" value="1"/>
</dbReference>
<dbReference type="InterPro" id="IPR010914">
    <property type="entry name" value="RsgA_GTPase_dom"/>
</dbReference>
<keyword evidence="4 10" id="KW-0699">rRNA-binding</keyword>
<evidence type="ECO:0000256" key="7">
    <source>
        <dbReference type="ARBA" id="ARBA00022833"/>
    </source>
</evidence>
<comment type="function">
    <text evidence="10">One of several proteins that assist in the late maturation steps of the functional core of the 30S ribosomal subunit. Helps release RbfA from mature subunits. May play a role in the assembly of ribosomal proteins into the subunit. Circularly permuted GTPase that catalyzes slow GTP hydrolysis, GTPase activity is stimulated by the 30S ribosomal subunit.</text>
</comment>
<dbReference type="InterPro" id="IPR030378">
    <property type="entry name" value="G_CP_dom"/>
</dbReference>
<evidence type="ECO:0000313" key="14">
    <source>
        <dbReference type="Proteomes" id="UP000031972"/>
    </source>
</evidence>
<gene>
    <name evidence="10" type="primary">rsgA</name>
    <name evidence="13" type="ORF">KR50_12540</name>
</gene>
<feature type="binding site" evidence="10">
    <location>
        <position position="301"/>
    </location>
    <ligand>
        <name>Zn(2+)</name>
        <dbReference type="ChEBI" id="CHEBI:29105"/>
    </ligand>
</feature>
<evidence type="ECO:0000256" key="2">
    <source>
        <dbReference type="ARBA" id="ARBA00022517"/>
    </source>
</evidence>
<comment type="caution">
    <text evidence="13">The sequence shown here is derived from an EMBL/GenBank/DDBJ whole genome shotgun (WGS) entry which is preliminary data.</text>
</comment>
<dbReference type="Gene3D" id="2.40.50.140">
    <property type="entry name" value="Nucleic acid-binding proteins"/>
    <property type="match status" value="1"/>
</dbReference>
<evidence type="ECO:0000256" key="3">
    <source>
        <dbReference type="ARBA" id="ARBA00022723"/>
    </source>
</evidence>
<dbReference type="GO" id="GO:0046872">
    <property type="term" value="F:metal ion binding"/>
    <property type="evidence" value="ECO:0007669"/>
    <property type="project" value="UniProtKB-KW"/>
</dbReference>
<proteinExistence type="inferred from homology"/>
<feature type="domain" description="EngC GTPase" evidence="11">
    <location>
        <begin position="114"/>
        <end position="263"/>
    </location>
</feature>
<name>A0A0C2S3W1_9BACL</name>
<dbReference type="InterPro" id="IPR027417">
    <property type="entry name" value="P-loop_NTPase"/>
</dbReference>
<keyword evidence="2 10" id="KW-0690">Ribosome biogenesis</keyword>
<sequence>MTRTKNESLVRIGWNKEWQEKAEAYPELVPGRIVVEHKRLYRIETSKGLLIGEVSGKFRHAAEEREDYPAVGDWVMLTPFQGEEKAIIHAILPRVSKFSRKMAGETSGEQIVAVNIDTVFLVMALNQDFNLRRLERYLLSTWESGANPVVVLSKSDLCEEEEILDKVQQAETAALGVPIIACSTVNGHGAGGLLEHVNEGATVAVMGSSGVGKSSIINFLLQEDRMVTHEIREGDDRGKHTTTHRELLKLPSGGVMIDTPGMRELQLWESEGGLEQGFRDIETLALNCQFRDCKHENEPGCAVAEAIEDGTLDASRLASYRKLQKELAYMERKSNKREQLLEKKKWKKISQSQKNMRK</sequence>
<evidence type="ECO:0000256" key="6">
    <source>
        <dbReference type="ARBA" id="ARBA00022801"/>
    </source>
</evidence>
<evidence type="ECO:0000256" key="10">
    <source>
        <dbReference type="HAMAP-Rule" id="MF_01820"/>
    </source>
</evidence>
<dbReference type="SUPFAM" id="SSF52540">
    <property type="entry name" value="P-loop containing nucleoside triphosphate hydrolases"/>
    <property type="match status" value="1"/>
</dbReference>
<evidence type="ECO:0000256" key="8">
    <source>
        <dbReference type="ARBA" id="ARBA00022884"/>
    </source>
</evidence>
<dbReference type="PANTHER" id="PTHR32120:SF10">
    <property type="entry name" value="SMALL RIBOSOMAL SUBUNIT BIOGENESIS GTPASE RSGA"/>
    <property type="match status" value="1"/>
</dbReference>
<feature type="binding site" evidence="10">
    <location>
        <position position="293"/>
    </location>
    <ligand>
        <name>Zn(2+)</name>
        <dbReference type="ChEBI" id="CHEBI:29105"/>
    </ligand>
</feature>
<comment type="similarity">
    <text evidence="10">Belongs to the TRAFAC class YlqF/YawG GTPase family. RsgA subfamily.</text>
</comment>
<keyword evidence="6 10" id="KW-0378">Hydrolase</keyword>
<dbReference type="EC" id="3.6.1.-" evidence="10"/>
<dbReference type="Pfam" id="PF03193">
    <property type="entry name" value="RsgA_GTPase"/>
    <property type="match status" value="1"/>
</dbReference>
<comment type="cofactor">
    <cofactor evidence="10">
        <name>Zn(2+)</name>
        <dbReference type="ChEBI" id="CHEBI:29105"/>
    </cofactor>
    <text evidence="10">Binds 1 zinc ion per subunit.</text>
</comment>
<dbReference type="OrthoDB" id="9809485at2"/>
<evidence type="ECO:0000256" key="1">
    <source>
        <dbReference type="ARBA" id="ARBA00022490"/>
    </source>
</evidence>
<protein>
    <recommendedName>
        <fullName evidence="10">Small ribosomal subunit biogenesis GTPase RsgA</fullName>
        <ecNumber evidence="10">3.6.1.-</ecNumber>
    </recommendedName>
</protein>
<dbReference type="PATRIC" id="fig|220754.4.peg.1278"/>
<evidence type="ECO:0000256" key="5">
    <source>
        <dbReference type="ARBA" id="ARBA00022741"/>
    </source>
</evidence>
<dbReference type="InterPro" id="IPR012340">
    <property type="entry name" value="NA-bd_OB-fold"/>
</dbReference>
<dbReference type="PANTHER" id="PTHR32120">
    <property type="entry name" value="SMALL RIBOSOMAL SUBUNIT BIOGENESIS GTPASE RSGA"/>
    <property type="match status" value="1"/>
</dbReference>
<dbReference type="CDD" id="cd01854">
    <property type="entry name" value="YjeQ_EngC"/>
    <property type="match status" value="1"/>
</dbReference>
<dbReference type="Gene3D" id="1.10.40.50">
    <property type="entry name" value="Probable gtpase engc, domain 3"/>
    <property type="match status" value="1"/>
</dbReference>
<keyword evidence="3 10" id="KW-0479">Metal-binding</keyword>
<evidence type="ECO:0000259" key="12">
    <source>
        <dbReference type="PROSITE" id="PS51721"/>
    </source>
</evidence>
<feature type="binding site" evidence="10">
    <location>
        <begin position="207"/>
        <end position="215"/>
    </location>
    <ligand>
        <name>GTP</name>
        <dbReference type="ChEBI" id="CHEBI:37565"/>
    </ligand>
</feature>